<dbReference type="InterPro" id="IPR011060">
    <property type="entry name" value="RibuloseP-bd_barrel"/>
</dbReference>
<dbReference type="PANTHER" id="PTHR43406:SF1">
    <property type="entry name" value="TRYPTOPHAN SYNTHASE ALPHA CHAIN, CHLOROPLASTIC"/>
    <property type="match status" value="1"/>
</dbReference>
<dbReference type="Proteomes" id="UP000198935">
    <property type="component" value="Unassembled WGS sequence"/>
</dbReference>
<dbReference type="GO" id="GO:0004834">
    <property type="term" value="F:tryptophan synthase activity"/>
    <property type="evidence" value="ECO:0007669"/>
    <property type="project" value="UniProtKB-UniRule"/>
</dbReference>
<evidence type="ECO:0000313" key="11">
    <source>
        <dbReference type="EMBL" id="SDY87398.1"/>
    </source>
</evidence>
<evidence type="ECO:0000313" key="12">
    <source>
        <dbReference type="Proteomes" id="UP000198935"/>
    </source>
</evidence>
<comment type="similarity">
    <text evidence="9 10">Belongs to the TrpA family.</text>
</comment>
<evidence type="ECO:0000256" key="4">
    <source>
        <dbReference type="ARBA" id="ARBA00022605"/>
    </source>
</evidence>
<feature type="active site" description="Proton acceptor" evidence="9">
    <location>
        <position position="57"/>
    </location>
</feature>
<feature type="active site" description="Proton acceptor" evidence="9">
    <location>
        <position position="46"/>
    </location>
</feature>
<comment type="subunit">
    <text evidence="3 9">Tetramer of two alpha and two beta chains.</text>
</comment>
<dbReference type="InterPro" id="IPR002028">
    <property type="entry name" value="Trp_synthase_suA"/>
</dbReference>
<evidence type="ECO:0000256" key="1">
    <source>
        <dbReference type="ARBA" id="ARBA00003365"/>
    </source>
</evidence>
<evidence type="ECO:0000256" key="5">
    <source>
        <dbReference type="ARBA" id="ARBA00022822"/>
    </source>
</evidence>
<dbReference type="PANTHER" id="PTHR43406">
    <property type="entry name" value="TRYPTOPHAN SYNTHASE, ALPHA CHAIN"/>
    <property type="match status" value="1"/>
</dbReference>
<protein>
    <recommendedName>
        <fullName evidence="9">Tryptophan synthase alpha chain</fullName>
        <ecNumber evidence="9">4.2.1.20</ecNumber>
    </recommendedName>
</protein>
<dbReference type="Pfam" id="PF00290">
    <property type="entry name" value="Trp_syntA"/>
    <property type="match status" value="1"/>
</dbReference>
<name>A0A1H3NEW8_9BACI</name>
<gene>
    <name evidence="9" type="primary">trpA</name>
    <name evidence="11" type="ORF">SAMN05421736_10449</name>
</gene>
<dbReference type="GO" id="GO:0005829">
    <property type="term" value="C:cytosol"/>
    <property type="evidence" value="ECO:0007669"/>
    <property type="project" value="TreeGrafter"/>
</dbReference>
<dbReference type="CDD" id="cd04724">
    <property type="entry name" value="Tryptophan_synthase_alpha"/>
    <property type="match status" value="1"/>
</dbReference>
<comment type="function">
    <text evidence="1 9">The alpha subunit is responsible for the aldol cleavage of indoleglycerol phosphate to indole and glyceraldehyde 3-phosphate.</text>
</comment>
<reference evidence="12" key="1">
    <citation type="submission" date="2016-10" db="EMBL/GenBank/DDBJ databases">
        <authorList>
            <person name="Varghese N."/>
            <person name="Submissions S."/>
        </authorList>
    </citation>
    <scope>NUCLEOTIDE SEQUENCE [LARGE SCALE GENOMIC DNA]</scope>
    <source>
        <strain evidence="12">SP</strain>
    </source>
</reference>
<dbReference type="EMBL" id="FNPI01000004">
    <property type="protein sequence ID" value="SDY87398.1"/>
    <property type="molecule type" value="Genomic_DNA"/>
</dbReference>
<evidence type="ECO:0000256" key="3">
    <source>
        <dbReference type="ARBA" id="ARBA00011270"/>
    </source>
</evidence>
<dbReference type="FunFam" id="3.20.20.70:FF:000037">
    <property type="entry name" value="Tryptophan synthase alpha chain"/>
    <property type="match status" value="1"/>
</dbReference>
<dbReference type="InterPro" id="IPR013785">
    <property type="entry name" value="Aldolase_TIM"/>
</dbReference>
<keyword evidence="6 9" id="KW-0057">Aromatic amino acid biosynthesis</keyword>
<dbReference type="Gene3D" id="3.20.20.70">
    <property type="entry name" value="Aldolase class I"/>
    <property type="match status" value="1"/>
</dbReference>
<evidence type="ECO:0000256" key="7">
    <source>
        <dbReference type="ARBA" id="ARBA00023239"/>
    </source>
</evidence>
<dbReference type="EC" id="4.2.1.20" evidence="9"/>
<comment type="catalytic activity">
    <reaction evidence="8 9">
        <text>(1S,2R)-1-C-(indol-3-yl)glycerol 3-phosphate + L-serine = D-glyceraldehyde 3-phosphate + L-tryptophan + H2O</text>
        <dbReference type="Rhea" id="RHEA:10532"/>
        <dbReference type="ChEBI" id="CHEBI:15377"/>
        <dbReference type="ChEBI" id="CHEBI:33384"/>
        <dbReference type="ChEBI" id="CHEBI:57912"/>
        <dbReference type="ChEBI" id="CHEBI:58866"/>
        <dbReference type="ChEBI" id="CHEBI:59776"/>
        <dbReference type="EC" id="4.2.1.20"/>
    </reaction>
</comment>
<evidence type="ECO:0000256" key="10">
    <source>
        <dbReference type="RuleBase" id="RU003662"/>
    </source>
</evidence>
<keyword evidence="5 9" id="KW-0822">Tryptophan biosynthesis</keyword>
<evidence type="ECO:0000256" key="9">
    <source>
        <dbReference type="HAMAP-Rule" id="MF_00131"/>
    </source>
</evidence>
<comment type="pathway">
    <text evidence="2 9">Amino-acid biosynthesis; L-tryptophan biosynthesis; L-tryptophan from chorismate: step 5/5.</text>
</comment>
<keyword evidence="7 9" id="KW-0456">Lyase</keyword>
<dbReference type="UniPathway" id="UPA00035">
    <property type="reaction ID" value="UER00044"/>
</dbReference>
<evidence type="ECO:0000256" key="6">
    <source>
        <dbReference type="ARBA" id="ARBA00023141"/>
    </source>
</evidence>
<keyword evidence="4 9" id="KW-0028">Amino-acid biosynthesis</keyword>
<evidence type="ECO:0000256" key="8">
    <source>
        <dbReference type="ARBA" id="ARBA00049047"/>
    </source>
</evidence>
<dbReference type="STRING" id="1503961.SAMN05421736_10449"/>
<sequence length="264" mass="28427">MNRLLSDTFQNKEKRFVPYIMAGDPAMDASIDIALTLQAAGVDALEWGVPFSDPLADGPVIQAAGQRSLQQGTTLMSAIAGVKKAREKGLTIPVILFTYINPVLAYGTDPVIAAMKAAEIDGLLIPDLPVEESDDIRLSCNRADISLISLVTLSSTLRMEKICRTGQGFLYFVSSLGVTGTRTQFAKEIAETVQTVKELSSVPVLIGFGVSKPEHVQYFQSIADGVIVGSALVRFIAERHQELTGAVKENALNEIKGFVLELIS</sequence>
<dbReference type="SUPFAM" id="SSF51366">
    <property type="entry name" value="Ribulose-phoshate binding barrel"/>
    <property type="match status" value="1"/>
</dbReference>
<keyword evidence="12" id="KW-1185">Reference proteome</keyword>
<dbReference type="NCBIfam" id="TIGR00262">
    <property type="entry name" value="trpA"/>
    <property type="match status" value="1"/>
</dbReference>
<dbReference type="OrthoDB" id="9804578at2"/>
<dbReference type="HAMAP" id="MF_00131">
    <property type="entry name" value="Trp_synth_alpha"/>
    <property type="match status" value="1"/>
</dbReference>
<evidence type="ECO:0000256" key="2">
    <source>
        <dbReference type="ARBA" id="ARBA00004733"/>
    </source>
</evidence>
<accession>A0A1H3NEW8</accession>
<organism evidence="11 12">
    <name type="scientific">Evansella caseinilytica</name>
    <dbReference type="NCBI Taxonomy" id="1503961"/>
    <lineage>
        <taxon>Bacteria</taxon>
        <taxon>Bacillati</taxon>
        <taxon>Bacillota</taxon>
        <taxon>Bacilli</taxon>
        <taxon>Bacillales</taxon>
        <taxon>Bacillaceae</taxon>
        <taxon>Evansella</taxon>
    </lineage>
</organism>
<dbReference type="AlphaFoldDB" id="A0A1H3NEW8"/>
<proteinExistence type="inferred from homology"/>